<reference evidence="1 2" key="1">
    <citation type="submission" date="2020-08" db="EMBL/GenBank/DDBJ databases">
        <title>Sequencing the genomes of 1000 actinobacteria strains.</title>
        <authorList>
            <person name="Klenk H.-P."/>
        </authorList>
    </citation>
    <scope>NUCLEOTIDE SEQUENCE [LARGE SCALE GENOMIC DNA]</scope>
    <source>
        <strain evidence="1 2">DSM 45507</strain>
    </source>
</reference>
<evidence type="ECO:0000313" key="1">
    <source>
        <dbReference type="EMBL" id="MBB5783358.1"/>
    </source>
</evidence>
<gene>
    <name evidence="1" type="ORF">HD596_010114</name>
</gene>
<dbReference type="AlphaFoldDB" id="A0A7W9LGY8"/>
<dbReference type="Proteomes" id="UP000579153">
    <property type="component" value="Unassembled WGS sequence"/>
</dbReference>
<keyword evidence="2" id="KW-1185">Reference proteome</keyword>
<dbReference type="EMBL" id="JACHMB010000001">
    <property type="protein sequence ID" value="MBB5783358.1"/>
    <property type="molecule type" value="Genomic_DNA"/>
</dbReference>
<organism evidence="1 2">
    <name type="scientific">Nonomuraea jabiensis</name>
    <dbReference type="NCBI Taxonomy" id="882448"/>
    <lineage>
        <taxon>Bacteria</taxon>
        <taxon>Bacillati</taxon>
        <taxon>Actinomycetota</taxon>
        <taxon>Actinomycetes</taxon>
        <taxon>Streptosporangiales</taxon>
        <taxon>Streptosporangiaceae</taxon>
        <taxon>Nonomuraea</taxon>
    </lineage>
</organism>
<sequence length="143" mass="15676">MVLEVFGHTSFIGPLQAEIFRGASDNLAWTVVRDIRGAHRRGSVSDAMCSPTIFSASTWSFAAAAYEIAAKANSSRFLVPDPCMCQLASRSMFFANRAAPLELLREVDAQPLVHAGEHRGEGRYRGFVEVPARAEMMSIDARL</sequence>
<accession>A0A7W9LGY8</accession>
<evidence type="ECO:0000313" key="2">
    <source>
        <dbReference type="Proteomes" id="UP000579153"/>
    </source>
</evidence>
<protein>
    <submittedName>
        <fullName evidence="1">Uncharacterized protein</fullName>
    </submittedName>
</protein>
<name>A0A7W9LGY8_9ACTN</name>
<dbReference type="RefSeq" id="WP_185076305.1">
    <property type="nucleotide sequence ID" value="NZ_JACHMB010000001.1"/>
</dbReference>
<comment type="caution">
    <text evidence="1">The sequence shown here is derived from an EMBL/GenBank/DDBJ whole genome shotgun (WGS) entry which is preliminary data.</text>
</comment>
<proteinExistence type="predicted"/>